<gene>
    <name evidence="2" type="ORF">F7L41_13180</name>
</gene>
<dbReference type="AlphaFoldDB" id="A0A622CWG8"/>
<keyword evidence="1" id="KW-1133">Transmembrane helix</keyword>
<comment type="caution">
    <text evidence="2">The sequence shown here is derived from an EMBL/GenBank/DDBJ whole genome shotgun (WGS) entry which is preliminary data.</text>
</comment>
<sequence length="172" mass="20068">MSTADKIALFSMIGTTVSAIVSMITLFFAKTALNTWRHQEVLKSKKDFKMALLELKFVTLWQPDEIDPVQLRVGRNLLYSENDLRKTKLPVEQITAFKGLAKEFEKLEDSMQMCARYWFATEKLFKDTGVEKLWGNIMAAYNEYTQGKRNQDYFIWHLDELIKVDLYFVSAS</sequence>
<keyword evidence="1" id="KW-0812">Transmembrane</keyword>
<feature type="transmembrane region" description="Helical" evidence="1">
    <location>
        <begin position="7"/>
        <end position="29"/>
    </location>
</feature>
<protein>
    <recommendedName>
        <fullName evidence="3">DUF4760 domain-containing protein</fullName>
    </recommendedName>
</protein>
<dbReference type="EMBL" id="AALERK010000005">
    <property type="protein sequence ID" value="ECY8988028.1"/>
    <property type="molecule type" value="Genomic_DNA"/>
</dbReference>
<evidence type="ECO:0008006" key="3">
    <source>
        <dbReference type="Google" id="ProtNLM"/>
    </source>
</evidence>
<evidence type="ECO:0000313" key="2">
    <source>
        <dbReference type="EMBL" id="ECY8988028.1"/>
    </source>
</evidence>
<evidence type="ECO:0000256" key="1">
    <source>
        <dbReference type="SAM" id="Phobius"/>
    </source>
</evidence>
<accession>A0A622CWG8</accession>
<organism evidence="2">
    <name type="scientific">Salmonella enterica</name>
    <name type="common">Salmonella choleraesuis</name>
    <dbReference type="NCBI Taxonomy" id="28901"/>
    <lineage>
        <taxon>Bacteria</taxon>
        <taxon>Pseudomonadati</taxon>
        <taxon>Pseudomonadota</taxon>
        <taxon>Gammaproteobacteria</taxon>
        <taxon>Enterobacterales</taxon>
        <taxon>Enterobacteriaceae</taxon>
        <taxon>Salmonella</taxon>
    </lineage>
</organism>
<proteinExistence type="predicted"/>
<keyword evidence="1" id="KW-0472">Membrane</keyword>
<name>A0A622CWG8_SALER</name>
<reference evidence="2" key="1">
    <citation type="submission" date="2019-09" db="EMBL/GenBank/DDBJ databases">
        <authorList>
            <consortium name="NARMS: The National Antimicrobial Resistance Monitoring System"/>
        </authorList>
    </citation>
    <scope>NUCLEOTIDE SEQUENCE</scope>
    <source>
        <strain evidence="2">CVM N19S0421</strain>
    </source>
</reference>